<reference evidence="1 2" key="1">
    <citation type="submission" date="2021-06" db="EMBL/GenBank/DDBJ databases">
        <authorList>
            <person name="Palmer J.M."/>
        </authorList>
    </citation>
    <scope>NUCLEOTIDE SEQUENCE [LARGE SCALE GENOMIC DNA]</scope>
    <source>
        <strain evidence="1 2">GA_2019</strain>
        <tissue evidence="1">Muscle</tissue>
    </source>
</reference>
<gene>
    <name evidence="1" type="ORF">GOODEAATRI_012963</name>
</gene>
<accession>A0ABV0N314</accession>
<protein>
    <recommendedName>
        <fullName evidence="3">Secreted protein</fullName>
    </recommendedName>
</protein>
<comment type="caution">
    <text evidence="1">The sequence shown here is derived from an EMBL/GenBank/DDBJ whole genome shotgun (WGS) entry which is preliminary data.</text>
</comment>
<evidence type="ECO:0000313" key="1">
    <source>
        <dbReference type="EMBL" id="MEQ2165043.1"/>
    </source>
</evidence>
<dbReference type="EMBL" id="JAHRIO010020842">
    <property type="protein sequence ID" value="MEQ2165043.1"/>
    <property type="molecule type" value="Genomic_DNA"/>
</dbReference>
<keyword evidence="2" id="KW-1185">Reference proteome</keyword>
<sequence>MGKRMAVCFFLQGFMPVTPEAPGEPCKAFRHHMENLYCSCTAQGQNFHPSRYRDRGHVSRKPHLYFHTQK</sequence>
<dbReference type="Proteomes" id="UP001476798">
    <property type="component" value="Unassembled WGS sequence"/>
</dbReference>
<name>A0ABV0N314_9TELE</name>
<evidence type="ECO:0000313" key="2">
    <source>
        <dbReference type="Proteomes" id="UP001476798"/>
    </source>
</evidence>
<organism evidence="1 2">
    <name type="scientific">Goodea atripinnis</name>
    <dbReference type="NCBI Taxonomy" id="208336"/>
    <lineage>
        <taxon>Eukaryota</taxon>
        <taxon>Metazoa</taxon>
        <taxon>Chordata</taxon>
        <taxon>Craniata</taxon>
        <taxon>Vertebrata</taxon>
        <taxon>Euteleostomi</taxon>
        <taxon>Actinopterygii</taxon>
        <taxon>Neopterygii</taxon>
        <taxon>Teleostei</taxon>
        <taxon>Neoteleostei</taxon>
        <taxon>Acanthomorphata</taxon>
        <taxon>Ovalentaria</taxon>
        <taxon>Atherinomorphae</taxon>
        <taxon>Cyprinodontiformes</taxon>
        <taxon>Goodeidae</taxon>
        <taxon>Goodea</taxon>
    </lineage>
</organism>
<evidence type="ECO:0008006" key="3">
    <source>
        <dbReference type="Google" id="ProtNLM"/>
    </source>
</evidence>
<proteinExistence type="predicted"/>